<evidence type="ECO:0000259" key="12">
    <source>
        <dbReference type="Pfam" id="PF17946"/>
    </source>
</evidence>
<dbReference type="InterPro" id="IPR006697">
    <property type="entry name" value="RecC"/>
</dbReference>
<dbReference type="Gene3D" id="1.10.10.160">
    <property type="match status" value="1"/>
</dbReference>
<evidence type="ECO:0000256" key="3">
    <source>
        <dbReference type="ARBA" id="ARBA00022763"/>
    </source>
</evidence>
<evidence type="ECO:0000256" key="7">
    <source>
        <dbReference type="ARBA" id="ARBA00022840"/>
    </source>
</evidence>
<keyword evidence="4 10" id="KW-0378">Hydrolase</keyword>
<dbReference type="GO" id="GO:0008854">
    <property type="term" value="F:exodeoxyribonuclease V activity"/>
    <property type="evidence" value="ECO:0007669"/>
    <property type="project" value="UniProtKB-EC"/>
</dbReference>
<proteinExistence type="inferred from homology"/>
<evidence type="ECO:0000313" key="13">
    <source>
        <dbReference type="EMBL" id="MFC3688535.1"/>
    </source>
</evidence>
<dbReference type="RefSeq" id="WP_340290306.1">
    <property type="nucleotide sequence ID" value="NZ_JBBEOI010000017.1"/>
</dbReference>
<dbReference type="Gene3D" id="1.10.486.10">
    <property type="entry name" value="PCRA, domain 4"/>
    <property type="match status" value="1"/>
</dbReference>
<dbReference type="PANTHER" id="PTHR30591">
    <property type="entry name" value="RECBCD ENZYME SUBUNIT RECC"/>
    <property type="match status" value="1"/>
</dbReference>
<accession>A0ABV7WFC4</accession>
<dbReference type="NCBIfam" id="TIGR01450">
    <property type="entry name" value="recC"/>
    <property type="match status" value="1"/>
</dbReference>
<feature type="region of interest" description="Disordered" evidence="11">
    <location>
        <begin position="612"/>
        <end position="631"/>
    </location>
</feature>
<keyword evidence="6 10" id="KW-0269">Exonuclease</keyword>
<feature type="domain" description="RecC C-terminal" evidence="12">
    <location>
        <begin position="834"/>
        <end position="1064"/>
    </location>
</feature>
<comment type="miscellaneous">
    <text evidence="10">In the RecBCD complex, RecB has a slow 3'-5' helicase, an exonuclease activity and loads RecA onto ssDNA, RecD has a fast 5'-3' helicase activity, while RecC stimulates the ATPase and processivity of the RecB helicase and contributes to recognition of the Chi site.</text>
</comment>
<comment type="caution">
    <text evidence="13">The sequence shown here is derived from an EMBL/GenBank/DDBJ whole genome shotgun (WGS) entry which is preliminary data.</text>
</comment>
<keyword evidence="1 10" id="KW-0540">Nuclease</keyword>
<reference evidence="14" key="1">
    <citation type="journal article" date="2019" name="Int. J. Syst. Evol. Microbiol.">
        <title>The Global Catalogue of Microorganisms (GCM) 10K type strain sequencing project: providing services to taxonomists for standard genome sequencing and annotation.</title>
        <authorList>
            <consortium name="The Broad Institute Genomics Platform"/>
            <consortium name="The Broad Institute Genome Sequencing Center for Infectious Disease"/>
            <person name="Wu L."/>
            <person name="Ma J."/>
        </authorList>
    </citation>
    <scope>NUCLEOTIDE SEQUENCE [LARGE SCALE GENOMIC DNA]</scope>
    <source>
        <strain evidence="14">NCAIM B.02333</strain>
    </source>
</reference>
<evidence type="ECO:0000256" key="1">
    <source>
        <dbReference type="ARBA" id="ARBA00022722"/>
    </source>
</evidence>
<evidence type="ECO:0000256" key="6">
    <source>
        <dbReference type="ARBA" id="ARBA00022839"/>
    </source>
</evidence>
<organism evidence="13 14">
    <name type="scientific">Aquipuribacter hungaricus</name>
    <dbReference type="NCBI Taxonomy" id="545624"/>
    <lineage>
        <taxon>Bacteria</taxon>
        <taxon>Bacillati</taxon>
        <taxon>Actinomycetota</taxon>
        <taxon>Actinomycetes</taxon>
        <taxon>Micrococcales</taxon>
        <taxon>Intrasporangiaceae</taxon>
        <taxon>Aquipuribacter</taxon>
    </lineage>
</organism>
<dbReference type="SUPFAM" id="SSF52980">
    <property type="entry name" value="Restriction endonuclease-like"/>
    <property type="match status" value="1"/>
</dbReference>
<dbReference type="InterPro" id="IPR041500">
    <property type="entry name" value="RecC_C"/>
</dbReference>
<evidence type="ECO:0000256" key="4">
    <source>
        <dbReference type="ARBA" id="ARBA00022801"/>
    </source>
</evidence>
<evidence type="ECO:0000313" key="14">
    <source>
        <dbReference type="Proteomes" id="UP001595685"/>
    </source>
</evidence>
<evidence type="ECO:0000256" key="9">
    <source>
        <dbReference type="ARBA" id="ARBA00023204"/>
    </source>
</evidence>
<dbReference type="InterPro" id="IPR011335">
    <property type="entry name" value="Restrct_endonuc-II-like"/>
</dbReference>
<dbReference type="SUPFAM" id="SSF52540">
    <property type="entry name" value="P-loop containing nucleoside triphosphate hydrolases"/>
    <property type="match status" value="2"/>
</dbReference>
<dbReference type="InterPro" id="IPR013986">
    <property type="entry name" value="DExx_box_DNA_helicase_dom_sf"/>
</dbReference>
<keyword evidence="7 10" id="KW-0067">ATP-binding</keyword>
<keyword evidence="14" id="KW-1185">Reference proteome</keyword>
<dbReference type="Pfam" id="PF17946">
    <property type="entry name" value="RecC_C"/>
    <property type="match status" value="1"/>
</dbReference>
<comment type="similarity">
    <text evidence="10">Belongs to the RecC family.</text>
</comment>
<keyword evidence="8 10" id="KW-0238">DNA-binding</keyword>
<name>A0ABV7WFC4_9MICO</name>
<comment type="subunit">
    <text evidence="10">Heterotrimer of RecB, RecC and RecD. All subunits contribute to DNA-binding.</text>
</comment>
<keyword evidence="3 10" id="KW-0227">DNA damage</keyword>
<keyword evidence="9 10" id="KW-0234">DNA repair</keyword>
<dbReference type="EMBL" id="JBHRWW010000005">
    <property type="protein sequence ID" value="MFC3688535.1"/>
    <property type="molecule type" value="Genomic_DNA"/>
</dbReference>
<evidence type="ECO:0000256" key="2">
    <source>
        <dbReference type="ARBA" id="ARBA00022741"/>
    </source>
</evidence>
<keyword evidence="2 10" id="KW-0547">Nucleotide-binding</keyword>
<evidence type="ECO:0000256" key="5">
    <source>
        <dbReference type="ARBA" id="ARBA00022806"/>
    </source>
</evidence>
<dbReference type="InterPro" id="IPR027417">
    <property type="entry name" value="P-loop_NTPase"/>
</dbReference>
<sequence length="1153" mass="123737">MLVVHRAESATVLADALAELLATPLDDPFATELVAVPARGVERWLAQRLAHRLGASGSQDGVCAGVEFPSPYRLLTRATATVAPEQTEALQAWTPERLVWPLLRAVDDAVTEDWARVLRRHLYLEGQPVPSQSTGRRLSLAASVARLFHSYARNRPQMLRRWAAGHPVLPDGGPLGTYELWQHLLWNRLREELGTSPVDLQAEVCDVVRRRPDDLDVPRRVSVFGASRLSRVDLDVMAALAEHREVHLWLHHASPALWEHVAGSGPVVRRADDNTGTSLGNPLLASLSRDLRELQHLLGAHVPDHADVHHPSGRAGSDLLSRLREDLALDRVPADPPALDPADRSVQVHACHGRTRQVEVLREVVVGLLADDPTLEPRDVLVMCPDVEAFAPLLAAAFATRGEEAGSTDGTHPAARLRVRVADRALHQANPLLAVLDRLLDLGTARLTATEVLDLAGHPAVARRFGFDDDELERLRDWTAASGTRWGLHEGHRAGWSLQRVPDGTWRRGIDRILLGAAVDPGQGMEAATLGGLVPLDDVDSSDIDLAGRFAELLDRLDAAHAGMAVARTPEAWADLLEEAVLQLAAHEADGAWQELQLRDVLLEALVEGAEGDEDGASTGVGSGAGTAADRPGASLSLVELRPVLRGALAGRPTKAGFRTGALTVCTLVPMRSVPHRVVVLLGLDDGTFPRQTVRDGDDLLARDPEVGDRDPRSEDRQLLLDAVCAAGDTLVITYTGADERTGAAVPPAVPLGELLDALDRTAAVPGGGRVRDAVTTRHPLQPFDARSFVPGALGRPGPFSFDPRAHCGAVAAVRERQEPPPLFSRPLPPVEPGDVALDDLVRMLVHPAKGYLRQRLQITLGERDGDPDDALAVDLDALQQWGVGDRMLADRLAGLDPQQVMTLERGRAVLPPGPLGGTVLRTLGPRVEVLAGCAGPLLQADPDAVDVSVDLGDGTLLTGTVAGVHDGTLVGVVYSTLGPKHRLTAWLHLLALAACHPQRQWRAVTVGRGSGRDKDACATSTLGPVDGPVALDLLRQMVQVHRAGLARPLPLPLKTGETYAAHRSRGRRPASARTAAATMWDDGRFPGERSDPEHQLLLGGAAGLEDLVAERAEPSDHDARGWPHDEEGDRFGVLARRVWGPLIAHEVSEVSA</sequence>
<dbReference type="Pfam" id="PF04257">
    <property type="entry name" value="Exonuc_V_gamma"/>
    <property type="match status" value="1"/>
</dbReference>
<evidence type="ECO:0000256" key="8">
    <source>
        <dbReference type="ARBA" id="ARBA00023125"/>
    </source>
</evidence>
<dbReference type="PANTHER" id="PTHR30591:SF1">
    <property type="entry name" value="RECBCD ENZYME SUBUNIT RECC"/>
    <property type="match status" value="1"/>
</dbReference>
<protein>
    <recommendedName>
        <fullName evidence="10">RecBCD enzyme subunit RecC</fullName>
    </recommendedName>
    <alternativeName>
        <fullName evidence="10">Exonuclease V subunit RecC</fullName>
        <shortName evidence="10">ExoV subunit RecC</shortName>
    </alternativeName>
    <alternativeName>
        <fullName evidence="10">Helicase/nuclease RecBCD subunit RecC</fullName>
    </alternativeName>
</protein>
<dbReference type="PIRSF" id="PIRSF000980">
    <property type="entry name" value="RecC"/>
    <property type="match status" value="1"/>
</dbReference>
<evidence type="ECO:0000256" key="11">
    <source>
        <dbReference type="SAM" id="MobiDB-lite"/>
    </source>
</evidence>
<comment type="function">
    <text evidence="10">A helicase/nuclease that prepares dsDNA breaks (DSB) for recombinational DNA repair. Binds to DSBs and unwinds DNA via a highly rapid and processive ATP-dependent bidirectional helicase activity. Unwinds dsDNA until it encounters a Chi (crossover hotspot instigator) sequence from the 3' direction. Cuts ssDNA a few nucleotides 3' to the Chi site. The properties and activities of the enzyme are changed at Chi. The Chi-altered holoenzyme produces a long 3'-ssDNA overhang and facilitates RecA-binding to the ssDNA for homologous DNA recombination and repair. Holoenzyme degrades any linearized DNA that is unable to undergo homologous recombination. In the holoenzyme this subunit recognizes the wild-type Chi sequence, and when added to isolated RecB increases its ATP-dependent helicase processivity.</text>
</comment>
<dbReference type="Gene3D" id="3.40.50.300">
    <property type="entry name" value="P-loop containing nucleotide triphosphate hydrolases"/>
    <property type="match status" value="1"/>
</dbReference>
<dbReference type="HAMAP" id="MF_01486">
    <property type="entry name" value="RecC"/>
    <property type="match status" value="1"/>
</dbReference>
<evidence type="ECO:0000256" key="10">
    <source>
        <dbReference type="HAMAP-Rule" id="MF_01486"/>
    </source>
</evidence>
<gene>
    <name evidence="10 13" type="primary">recC</name>
    <name evidence="13" type="ORF">ACFOLH_09310</name>
</gene>
<keyword evidence="5 10" id="KW-0347">Helicase</keyword>
<dbReference type="Gene3D" id="3.40.50.10930">
    <property type="match status" value="1"/>
</dbReference>
<dbReference type="Proteomes" id="UP001595685">
    <property type="component" value="Unassembled WGS sequence"/>
</dbReference>